<dbReference type="CDD" id="cd02439">
    <property type="entry name" value="DMB-PRT_CobT"/>
    <property type="match status" value="1"/>
</dbReference>
<dbReference type="InterPro" id="IPR003200">
    <property type="entry name" value="Nict_dMeBzImd_PRibTrfase"/>
</dbReference>
<dbReference type="Pfam" id="PF02277">
    <property type="entry name" value="DBI_PRT"/>
    <property type="match status" value="1"/>
</dbReference>
<dbReference type="EMBL" id="BMNA01000001">
    <property type="protein sequence ID" value="GGL84926.1"/>
    <property type="molecule type" value="Genomic_DNA"/>
</dbReference>
<gene>
    <name evidence="1" type="primary">cobT</name>
    <name evidence="1" type="ORF">GCM10011594_00620</name>
</gene>
<keyword evidence="2" id="KW-1185">Reference proteome</keyword>
<dbReference type="PANTHER" id="PTHR43463">
    <property type="entry name" value="NICOTINATE-NUCLEOTIDE--DIMETHYLBENZIMIDAZOLE PHOSPHORIBOSYLTRANSFERASE"/>
    <property type="match status" value="1"/>
</dbReference>
<name>A0A917SJ23_9ACTN</name>
<proteinExistence type="predicted"/>
<dbReference type="SUPFAM" id="SSF52733">
    <property type="entry name" value="Nicotinate mononucleotide:5,6-dimethylbenzimidazole phosphoribosyltransferase (CobT)"/>
    <property type="match status" value="1"/>
</dbReference>
<dbReference type="Gene3D" id="3.40.50.10210">
    <property type="match status" value="1"/>
</dbReference>
<keyword evidence="1" id="KW-0808">Transferase</keyword>
<organism evidence="1 2">
    <name type="scientific">Nakamurella endophytica</name>
    <dbReference type="NCBI Taxonomy" id="1748367"/>
    <lineage>
        <taxon>Bacteria</taxon>
        <taxon>Bacillati</taxon>
        <taxon>Actinomycetota</taxon>
        <taxon>Actinomycetes</taxon>
        <taxon>Nakamurellales</taxon>
        <taxon>Nakamurellaceae</taxon>
        <taxon>Nakamurella</taxon>
    </lineage>
</organism>
<evidence type="ECO:0000313" key="2">
    <source>
        <dbReference type="Proteomes" id="UP000655208"/>
    </source>
</evidence>
<sequence>MPSDTPAIPDVPFVDLSTPARQELGVLGPLRTLLAACADGGDGVLRSPRLVVFAADHGVAELGVSAYPAAETAARVADLAAGRGPVVASAGAAGVATRLVDLTGSPSGRIDREDALTDRQLVDAVDAGIAAADREIDDGADLLVGGVCSVAVSTPAAALVAAVTGMEPVDVTSRGSGVGDAAWIRKVRVVRDALHRATSEATDAVGLLRIAGGADLAAFAGFVAQAAARRTPVLVDDVVGTLGAVLANRMAPGSELYVVATSLAPERAHRRLLDVLGRDPLTSWQLGLGSGLGAVLLVPAIRAAMAAEAATEALAADPGRGRTADAVERWDPELL</sequence>
<reference evidence="1" key="1">
    <citation type="journal article" date="2014" name="Int. J. Syst. Evol. Microbiol.">
        <title>Complete genome sequence of Corynebacterium casei LMG S-19264T (=DSM 44701T), isolated from a smear-ripened cheese.</title>
        <authorList>
            <consortium name="US DOE Joint Genome Institute (JGI-PGF)"/>
            <person name="Walter F."/>
            <person name="Albersmeier A."/>
            <person name="Kalinowski J."/>
            <person name="Ruckert C."/>
        </authorList>
    </citation>
    <scope>NUCLEOTIDE SEQUENCE</scope>
    <source>
        <strain evidence="1">CGMCC 4.7308</strain>
    </source>
</reference>
<evidence type="ECO:0000313" key="1">
    <source>
        <dbReference type="EMBL" id="GGL84926.1"/>
    </source>
</evidence>
<dbReference type="GO" id="GO:0008939">
    <property type="term" value="F:nicotinate-nucleotide-dimethylbenzimidazole phosphoribosyltransferase activity"/>
    <property type="evidence" value="ECO:0007669"/>
    <property type="project" value="InterPro"/>
</dbReference>
<dbReference type="PANTHER" id="PTHR43463:SF1">
    <property type="entry name" value="NICOTINATE-NUCLEOTIDE--DIMETHYLBENZIMIDAZOLE PHOSPHORIBOSYLTRANSFERASE"/>
    <property type="match status" value="1"/>
</dbReference>
<dbReference type="AlphaFoldDB" id="A0A917SJ23"/>
<dbReference type="Proteomes" id="UP000655208">
    <property type="component" value="Unassembled WGS sequence"/>
</dbReference>
<protein>
    <submittedName>
        <fullName evidence="1">Nicotinate-nucleotide--dimethylbenzimidazole phosphoribosyltransferase</fullName>
    </submittedName>
</protein>
<keyword evidence="1" id="KW-0328">Glycosyltransferase</keyword>
<reference evidence="1" key="2">
    <citation type="submission" date="2020-09" db="EMBL/GenBank/DDBJ databases">
        <authorList>
            <person name="Sun Q."/>
            <person name="Zhou Y."/>
        </authorList>
    </citation>
    <scope>NUCLEOTIDE SEQUENCE</scope>
    <source>
        <strain evidence="1">CGMCC 4.7308</strain>
    </source>
</reference>
<accession>A0A917SJ23</accession>
<comment type="caution">
    <text evidence="1">The sequence shown here is derived from an EMBL/GenBank/DDBJ whole genome shotgun (WGS) entry which is preliminary data.</text>
</comment>
<dbReference type="InterPro" id="IPR036087">
    <property type="entry name" value="Nict_dMeBzImd_PRibTrfase_sf"/>
</dbReference>
<dbReference type="RefSeq" id="WP_188939549.1">
    <property type="nucleotide sequence ID" value="NZ_BMNA01000001.1"/>
</dbReference>